<dbReference type="Proteomes" id="UP000199153">
    <property type="component" value="Unassembled WGS sequence"/>
</dbReference>
<reference evidence="5 6" key="1">
    <citation type="submission" date="2016-10" db="EMBL/GenBank/DDBJ databases">
        <authorList>
            <person name="de Groot N.N."/>
        </authorList>
    </citation>
    <scope>NUCLEOTIDE SEQUENCE [LARGE SCALE GENOMIC DNA]</scope>
    <source>
        <strain evidence="5 6">DSM 17794</strain>
    </source>
</reference>
<feature type="chain" id="PRO_5011653305" evidence="3">
    <location>
        <begin position="19"/>
        <end position="927"/>
    </location>
</feature>
<dbReference type="AlphaFoldDB" id="A0A1I4Z0H7"/>
<keyword evidence="6" id="KW-1185">Reference proteome</keyword>
<dbReference type="InterPro" id="IPR011047">
    <property type="entry name" value="Quinoprotein_ADH-like_sf"/>
</dbReference>
<keyword evidence="2" id="KW-0812">Transmembrane</keyword>
<name>A0A1I4Z0H7_9FLAO</name>
<dbReference type="Gene3D" id="2.60.40.10">
    <property type="entry name" value="Immunoglobulins"/>
    <property type="match status" value="1"/>
</dbReference>
<dbReference type="InterPro" id="IPR036388">
    <property type="entry name" value="WH-like_DNA-bd_sf"/>
</dbReference>
<sequence length="927" mass="107046">MRLVFSLLFLLFTAVFSAQELPPVINFNSNLYAGGNQNWMVSQAANDNIYVANSAGLLEYNGAKWKLYPVPNESVVRSVKVVDELIFTGAYKELGFWQRDGKGELEYTSLVPQFPGELRDGQQFWHIENVGETVIFHSFEGLYLYDIKSGQLSEFPVPEGVVTNLFETDGEIFYQVAQGGLFSIKNGKPEMIIPPESLGDVELMEIFREDKQLVLISREARFYRWNQEGLEQYHEELSRRLRGRSIFSALPVEDRGMLLGTVEDGIFHVSDRGEILHHFNQENGFLNNTVLRLFSDRNNNIWAALDNGLSVVNLDSPFKIYQDLYGKLGSVYTSFQNSEYLYLGTNQGLFYRRNGEEEFNFIEGSNGQVWNLSSIDGDLFFGHNTGTFLVEGTQIKQIAERFGTWIILELKSHPGYYIQGHYNGLSLLKRTAEGFEELPMLEGFPHSSKFIVSEENGEIWVGNEHKGVFRLMLNEEMNGFSEIRNYPFEGVSGISSSLFSFRDELYFATREHVFKYLPEEDNFIAKNDLAEILSAEKRISGKFVRENEEELWAFSASALLNITPDPLSSKFKLNSLYLSEEIQNITPGYENITPLYDGTRLLGIANGYLKIEKPDYEQGNYSLRINSVYNAALDEESQLLSLNEEEPFHYKTNNIIFNYSIPEYKKFLTPDYSYRLTGFTAVWSPWSEIPSAEFKNLPFGDYEFEVRVRIGDEIGPSATYEFSIARPWYLSYTALIVYLLLFAAILYMVHKIYKRRHEKFVEESEKALRMKNLEAEQEIIKLQNRELEQNMASKNKELAVSTMSLIKKNEFLNIVKDRLKDSEQSSEVRSVIKTIDKEISEEDNWKFFKKAFSNADKDFFKKMKAKHPELTSNDLKLCAYLRLNLSSKEIAPLLNISVKSVEIKRYRLRKKMELPREVNLTDYILQV</sequence>
<keyword evidence="2" id="KW-0472">Membrane</keyword>
<dbReference type="SMART" id="SM00421">
    <property type="entry name" value="HTH_LUXR"/>
    <property type="match status" value="1"/>
</dbReference>
<keyword evidence="2" id="KW-1133">Transmembrane helix</keyword>
<feature type="signal peptide" evidence="3">
    <location>
        <begin position="1"/>
        <end position="18"/>
    </location>
</feature>
<dbReference type="GO" id="GO:0003677">
    <property type="term" value="F:DNA binding"/>
    <property type="evidence" value="ECO:0007669"/>
    <property type="project" value="InterPro"/>
</dbReference>
<accession>A0A1I4Z0H7</accession>
<dbReference type="Gene3D" id="2.130.10.10">
    <property type="entry name" value="YVTN repeat-like/Quinoprotein amine dehydrogenase"/>
    <property type="match status" value="2"/>
</dbReference>
<dbReference type="InterPro" id="IPR015943">
    <property type="entry name" value="WD40/YVTN_repeat-like_dom_sf"/>
</dbReference>
<evidence type="ECO:0000313" key="5">
    <source>
        <dbReference type="EMBL" id="SFN43553.1"/>
    </source>
</evidence>
<dbReference type="GO" id="GO:0006355">
    <property type="term" value="P:regulation of DNA-templated transcription"/>
    <property type="evidence" value="ECO:0007669"/>
    <property type="project" value="InterPro"/>
</dbReference>
<dbReference type="InterPro" id="IPR013783">
    <property type="entry name" value="Ig-like_fold"/>
</dbReference>
<dbReference type="RefSeq" id="WP_093406807.1">
    <property type="nucleotide sequence ID" value="NZ_FOVL01000004.1"/>
</dbReference>
<dbReference type="Pfam" id="PF07495">
    <property type="entry name" value="Y_Y_Y"/>
    <property type="match status" value="1"/>
</dbReference>
<organism evidence="5 6">
    <name type="scientific">Salegentibacter flavus</name>
    <dbReference type="NCBI Taxonomy" id="287099"/>
    <lineage>
        <taxon>Bacteria</taxon>
        <taxon>Pseudomonadati</taxon>
        <taxon>Bacteroidota</taxon>
        <taxon>Flavobacteriia</taxon>
        <taxon>Flavobacteriales</taxon>
        <taxon>Flavobacteriaceae</taxon>
        <taxon>Salegentibacter</taxon>
    </lineage>
</organism>
<keyword evidence="3" id="KW-0732">Signal</keyword>
<dbReference type="SUPFAM" id="SSF50998">
    <property type="entry name" value="Quinoprotein alcohol dehydrogenase-like"/>
    <property type="match status" value="1"/>
</dbReference>
<evidence type="ECO:0000256" key="2">
    <source>
        <dbReference type="SAM" id="Phobius"/>
    </source>
</evidence>
<dbReference type="SUPFAM" id="SSF46894">
    <property type="entry name" value="C-terminal effector domain of the bipartite response regulators"/>
    <property type="match status" value="1"/>
</dbReference>
<dbReference type="Gene3D" id="1.10.10.10">
    <property type="entry name" value="Winged helix-like DNA-binding domain superfamily/Winged helix DNA-binding domain"/>
    <property type="match status" value="1"/>
</dbReference>
<feature type="coiled-coil region" evidence="1">
    <location>
        <begin position="765"/>
        <end position="797"/>
    </location>
</feature>
<feature type="domain" description="HTH luxR-type" evidence="4">
    <location>
        <begin position="867"/>
        <end position="924"/>
    </location>
</feature>
<proteinExistence type="predicted"/>
<dbReference type="STRING" id="287099.SAMN05660413_01064"/>
<feature type="transmembrane region" description="Helical" evidence="2">
    <location>
        <begin position="728"/>
        <end position="749"/>
    </location>
</feature>
<protein>
    <submittedName>
        <fullName evidence="5">Regulatory protein, luxR family</fullName>
    </submittedName>
</protein>
<dbReference type="EMBL" id="FOVL01000004">
    <property type="protein sequence ID" value="SFN43553.1"/>
    <property type="molecule type" value="Genomic_DNA"/>
</dbReference>
<evidence type="ECO:0000256" key="1">
    <source>
        <dbReference type="SAM" id="Coils"/>
    </source>
</evidence>
<dbReference type="InterPro" id="IPR011123">
    <property type="entry name" value="Y_Y_Y"/>
</dbReference>
<evidence type="ECO:0000259" key="4">
    <source>
        <dbReference type="SMART" id="SM00421"/>
    </source>
</evidence>
<dbReference type="InterPro" id="IPR016032">
    <property type="entry name" value="Sig_transdc_resp-reg_C-effctor"/>
</dbReference>
<evidence type="ECO:0000313" key="6">
    <source>
        <dbReference type="Proteomes" id="UP000199153"/>
    </source>
</evidence>
<dbReference type="OrthoDB" id="1090267at2"/>
<keyword evidence="1" id="KW-0175">Coiled coil</keyword>
<gene>
    <name evidence="5" type="ORF">SAMN05660413_01064</name>
</gene>
<dbReference type="InterPro" id="IPR000792">
    <property type="entry name" value="Tscrpt_reg_LuxR_C"/>
</dbReference>
<evidence type="ECO:0000256" key="3">
    <source>
        <dbReference type="SAM" id="SignalP"/>
    </source>
</evidence>